<evidence type="ECO:0000256" key="7">
    <source>
        <dbReference type="ARBA" id="ARBA00023136"/>
    </source>
</evidence>
<name>A0A099I198_CLOIN</name>
<evidence type="ECO:0000313" key="9">
    <source>
        <dbReference type="EMBL" id="KGJ51470.1"/>
    </source>
</evidence>
<evidence type="ECO:0000313" key="10">
    <source>
        <dbReference type="Proteomes" id="UP000030008"/>
    </source>
</evidence>
<sequence length="223" mass="25062">MSIQIQNLCKSFHDNQVLRNVDLDVKEREIVVLMGLSGSGKTTLLRCLCDLETADSGEILINDSYLLKEENGRCVYADKETKKALRKEVGMVFQNYQLFPHRNVLQNLIEAPVYHKLMSKEDAVQKAEKLLERLQISDKLHAYPSTLSGGQKQRVAIARACMLQPSVLCFDEPTSALDVESIASVTSIIKDLSKEMAILIITHDEGFAQRVGTRVVKITDINR</sequence>
<dbReference type="InterPro" id="IPR050086">
    <property type="entry name" value="MetN_ABC_transporter-like"/>
</dbReference>
<dbReference type="Pfam" id="PF00005">
    <property type="entry name" value="ABC_tran"/>
    <property type="match status" value="1"/>
</dbReference>
<comment type="similarity">
    <text evidence="2">Belongs to the ABC transporter superfamily.</text>
</comment>
<dbReference type="GO" id="GO:0016887">
    <property type="term" value="F:ATP hydrolysis activity"/>
    <property type="evidence" value="ECO:0007669"/>
    <property type="project" value="InterPro"/>
</dbReference>
<dbReference type="PANTHER" id="PTHR43166:SF9">
    <property type="entry name" value="GLUTAMATE_ASPARTATE IMPORT ATP-BINDING PROTEIN GLTL"/>
    <property type="match status" value="1"/>
</dbReference>
<keyword evidence="5" id="KW-0547">Nucleotide-binding</keyword>
<protein>
    <submittedName>
        <fullName evidence="9">Polar amino acid ABC transporter ATPase</fullName>
    </submittedName>
</protein>
<dbReference type="Proteomes" id="UP000030008">
    <property type="component" value="Unassembled WGS sequence"/>
</dbReference>
<gene>
    <name evidence="9" type="ORF">CIAN88_20105</name>
</gene>
<dbReference type="InterPro" id="IPR003593">
    <property type="entry name" value="AAA+_ATPase"/>
</dbReference>
<comment type="caution">
    <text evidence="9">The sequence shown here is derived from an EMBL/GenBank/DDBJ whole genome shotgun (WGS) entry which is preliminary data.</text>
</comment>
<dbReference type="PANTHER" id="PTHR43166">
    <property type="entry name" value="AMINO ACID IMPORT ATP-BINDING PROTEIN"/>
    <property type="match status" value="1"/>
</dbReference>
<dbReference type="PROSITE" id="PS50893">
    <property type="entry name" value="ABC_TRANSPORTER_2"/>
    <property type="match status" value="1"/>
</dbReference>
<keyword evidence="4" id="KW-1003">Cell membrane</keyword>
<evidence type="ECO:0000256" key="1">
    <source>
        <dbReference type="ARBA" id="ARBA00004202"/>
    </source>
</evidence>
<dbReference type="AlphaFoldDB" id="A0A099I198"/>
<dbReference type="GO" id="GO:0005524">
    <property type="term" value="F:ATP binding"/>
    <property type="evidence" value="ECO:0007669"/>
    <property type="project" value="UniProtKB-KW"/>
</dbReference>
<proteinExistence type="inferred from homology"/>
<keyword evidence="7" id="KW-0472">Membrane</keyword>
<dbReference type="InterPro" id="IPR027417">
    <property type="entry name" value="P-loop_NTPase"/>
</dbReference>
<organism evidence="9 10">
    <name type="scientific">Clostridium innocuum</name>
    <dbReference type="NCBI Taxonomy" id="1522"/>
    <lineage>
        <taxon>Bacteria</taxon>
        <taxon>Bacillati</taxon>
        <taxon>Bacillota</taxon>
        <taxon>Clostridia</taxon>
        <taxon>Eubacteriales</taxon>
        <taxon>Clostridiaceae</taxon>
        <taxon>Clostridium</taxon>
    </lineage>
</organism>
<dbReference type="SMART" id="SM00382">
    <property type="entry name" value="AAA"/>
    <property type="match status" value="1"/>
</dbReference>
<keyword evidence="6" id="KW-0067">ATP-binding</keyword>
<comment type="subcellular location">
    <subcellularLocation>
        <location evidence="1">Cell membrane</location>
        <topology evidence="1">Peripheral membrane protein</topology>
    </subcellularLocation>
</comment>
<dbReference type="InterPro" id="IPR003439">
    <property type="entry name" value="ABC_transporter-like_ATP-bd"/>
</dbReference>
<evidence type="ECO:0000256" key="6">
    <source>
        <dbReference type="ARBA" id="ARBA00022840"/>
    </source>
</evidence>
<reference evidence="9 10" key="1">
    <citation type="submission" date="2014-08" db="EMBL/GenBank/DDBJ databases">
        <title>Clostridium innocuum, an unnegligible vancomycin-resistant pathogen causing extra-intestinal infections.</title>
        <authorList>
            <person name="Feng Y."/>
            <person name="Chiu C.-H."/>
        </authorList>
    </citation>
    <scope>NUCLEOTIDE SEQUENCE [LARGE SCALE GENOMIC DNA]</scope>
    <source>
        <strain evidence="9 10">AN88</strain>
    </source>
</reference>
<evidence type="ECO:0000256" key="2">
    <source>
        <dbReference type="ARBA" id="ARBA00005417"/>
    </source>
</evidence>
<dbReference type="EMBL" id="JQIF01000110">
    <property type="protein sequence ID" value="KGJ51470.1"/>
    <property type="molecule type" value="Genomic_DNA"/>
</dbReference>
<evidence type="ECO:0000256" key="3">
    <source>
        <dbReference type="ARBA" id="ARBA00022448"/>
    </source>
</evidence>
<dbReference type="RefSeq" id="WP_044907759.1">
    <property type="nucleotide sequence ID" value="NZ_JQIF01000110.1"/>
</dbReference>
<feature type="domain" description="ABC transporter" evidence="8">
    <location>
        <begin position="3"/>
        <end position="221"/>
    </location>
</feature>
<evidence type="ECO:0000259" key="8">
    <source>
        <dbReference type="PROSITE" id="PS50893"/>
    </source>
</evidence>
<dbReference type="GO" id="GO:0005886">
    <property type="term" value="C:plasma membrane"/>
    <property type="evidence" value="ECO:0007669"/>
    <property type="project" value="UniProtKB-SubCell"/>
</dbReference>
<accession>A0A099I198</accession>
<evidence type="ECO:0000256" key="4">
    <source>
        <dbReference type="ARBA" id="ARBA00022475"/>
    </source>
</evidence>
<dbReference type="Gene3D" id="3.40.50.300">
    <property type="entry name" value="P-loop containing nucleotide triphosphate hydrolases"/>
    <property type="match status" value="1"/>
</dbReference>
<dbReference type="SUPFAM" id="SSF52540">
    <property type="entry name" value="P-loop containing nucleoside triphosphate hydrolases"/>
    <property type="match status" value="1"/>
</dbReference>
<keyword evidence="3" id="KW-0813">Transport</keyword>
<evidence type="ECO:0000256" key="5">
    <source>
        <dbReference type="ARBA" id="ARBA00022741"/>
    </source>
</evidence>